<dbReference type="Proteomes" id="UP000038204">
    <property type="component" value="Unassembled WGS sequence"/>
</dbReference>
<name>A0A0T9RNV0_9GAMM</name>
<dbReference type="AlphaFoldDB" id="A0A0T9RNV0"/>
<sequence>MNTQDIFRTRWSLPPVYPHVQLNTAQYQQAGITSPLSSLVGLLNLTLTRDKRMRIHYGYHGGQK</sequence>
<reference evidence="1 2" key="1">
    <citation type="submission" date="2015-03" db="EMBL/GenBank/DDBJ databases">
        <authorList>
            <person name="Murphy D."/>
        </authorList>
    </citation>
    <scope>NUCLEOTIDE SEQUENCE [LARGE SCALE GENOMIC DNA]</scope>
    <source>
        <strain evidence="1 2">Y233</strain>
    </source>
</reference>
<evidence type="ECO:0000313" key="2">
    <source>
        <dbReference type="Proteomes" id="UP000038204"/>
    </source>
</evidence>
<protein>
    <submittedName>
        <fullName evidence="1">Uncharacterized protein</fullName>
    </submittedName>
</protein>
<organism evidence="1 2">
    <name type="scientific">Yersinia similis</name>
    <dbReference type="NCBI Taxonomy" id="367190"/>
    <lineage>
        <taxon>Bacteria</taxon>
        <taxon>Pseudomonadati</taxon>
        <taxon>Pseudomonadota</taxon>
        <taxon>Gammaproteobacteria</taxon>
        <taxon>Enterobacterales</taxon>
        <taxon>Yersiniaceae</taxon>
        <taxon>Yersinia</taxon>
    </lineage>
</organism>
<dbReference type="EMBL" id="CQBK01000059">
    <property type="protein sequence ID" value="CNI74232.1"/>
    <property type="molecule type" value="Genomic_DNA"/>
</dbReference>
<proteinExistence type="predicted"/>
<accession>A0A0T9RNV0</accession>
<gene>
    <name evidence="1" type="ORF">ERS008667_04223</name>
</gene>
<evidence type="ECO:0000313" key="1">
    <source>
        <dbReference type="EMBL" id="CNI74232.1"/>
    </source>
</evidence>